<dbReference type="EMBL" id="CP021435">
    <property type="protein sequence ID" value="ATJ81591.1"/>
    <property type="molecule type" value="Genomic_DNA"/>
</dbReference>
<gene>
    <name evidence="2" type="ORF">BEI_0604</name>
</gene>
<dbReference type="AlphaFoldDB" id="A0A291P3X4"/>
<dbReference type="Proteomes" id="UP000219993">
    <property type="component" value="Chromosome"/>
</dbReference>
<feature type="compositionally biased region" description="Gly residues" evidence="1">
    <location>
        <begin position="34"/>
        <end position="43"/>
    </location>
</feature>
<evidence type="ECO:0000313" key="3">
    <source>
        <dbReference type="Proteomes" id="UP000219993"/>
    </source>
</evidence>
<evidence type="ECO:0000256" key="1">
    <source>
        <dbReference type="SAM" id="MobiDB-lite"/>
    </source>
</evidence>
<feature type="region of interest" description="Disordered" evidence="1">
    <location>
        <begin position="1"/>
        <end position="43"/>
    </location>
</feature>
<accession>A0A291P3X4</accession>
<name>A0A291P3X4_9GAMM</name>
<reference evidence="2 3" key="1">
    <citation type="journal article" date="2017" name="Sci. Rep.">
        <title>Revealing the Saline Adaptation Strategies of the Halophilic Bacterium Halomonas beimenensis through High-throughput Omics and Transposon Mutagenesis Approaches.</title>
        <authorList>
            <person name="Chen Y.H."/>
            <person name="Lin S.S."/>
            <person name="Shyu Y.T."/>
        </authorList>
    </citation>
    <scope>NUCLEOTIDE SEQUENCE [LARGE SCALE GENOMIC DNA]</scope>
    <source>
        <strain evidence="2 3">NTU-111</strain>
    </source>
</reference>
<evidence type="ECO:0000313" key="2">
    <source>
        <dbReference type="EMBL" id="ATJ81591.1"/>
    </source>
</evidence>
<proteinExistence type="predicted"/>
<dbReference type="KEGG" id="hbe:BEI_0604"/>
<sequence>MWWRGSTKRVTGDPGASTTWGSALARREWPGPWSGKGGPLPMP</sequence>
<protein>
    <submittedName>
        <fullName evidence="2">Uncharacterized protein</fullName>
    </submittedName>
</protein>
<organism evidence="2 3">
    <name type="scientific">Halomonas beimenensis</name>
    <dbReference type="NCBI Taxonomy" id="475662"/>
    <lineage>
        <taxon>Bacteria</taxon>
        <taxon>Pseudomonadati</taxon>
        <taxon>Pseudomonadota</taxon>
        <taxon>Gammaproteobacteria</taxon>
        <taxon>Oceanospirillales</taxon>
        <taxon>Halomonadaceae</taxon>
        <taxon>Halomonas</taxon>
    </lineage>
</organism>
<keyword evidence="3" id="KW-1185">Reference proteome</keyword>